<dbReference type="UniPathway" id="UPA00115">
    <property type="reaction ID" value="UER00414"/>
</dbReference>
<dbReference type="RefSeq" id="WP_136129858.1">
    <property type="nucleotide sequence ID" value="NZ_PDKU01000001.1"/>
</dbReference>
<evidence type="ECO:0000256" key="5">
    <source>
        <dbReference type="ARBA" id="ARBA00022490"/>
    </source>
</evidence>
<dbReference type="GO" id="GO:0005975">
    <property type="term" value="P:carbohydrate metabolic process"/>
    <property type="evidence" value="ECO:0007669"/>
    <property type="project" value="InterPro"/>
</dbReference>
<evidence type="ECO:0000313" key="12">
    <source>
        <dbReference type="EMBL" id="PPI86695.1"/>
    </source>
</evidence>
<dbReference type="AlphaFoldDB" id="A0A2P5SWI2"/>
<name>A0A2P5SWI2_9GAMM</name>
<dbReference type="Gene3D" id="3.20.20.70">
    <property type="entry name" value="Aldolase class I"/>
    <property type="match status" value="1"/>
</dbReference>
<dbReference type="CDD" id="cd00957">
    <property type="entry name" value="Transaldolase_TalAB"/>
    <property type="match status" value="1"/>
</dbReference>
<dbReference type="GO" id="GO:0006098">
    <property type="term" value="P:pentose-phosphate shunt"/>
    <property type="evidence" value="ECO:0007669"/>
    <property type="project" value="UniProtKB-UniRule"/>
</dbReference>
<keyword evidence="7 10" id="KW-0570">Pentose shunt</keyword>
<evidence type="ECO:0000313" key="13">
    <source>
        <dbReference type="Proteomes" id="UP000296144"/>
    </source>
</evidence>
<comment type="similarity">
    <text evidence="3 10 11">Belongs to the transaldolase family. Type 1 subfamily.</text>
</comment>
<dbReference type="GO" id="GO:0004801">
    <property type="term" value="F:transaldolase activity"/>
    <property type="evidence" value="ECO:0007669"/>
    <property type="project" value="UniProtKB-UniRule"/>
</dbReference>
<dbReference type="InterPro" id="IPR004730">
    <property type="entry name" value="Transaldolase_1"/>
</dbReference>
<dbReference type="Proteomes" id="UP000296144">
    <property type="component" value="Unassembled WGS sequence"/>
</dbReference>
<dbReference type="NCBIfam" id="TIGR00874">
    <property type="entry name" value="talAB"/>
    <property type="match status" value="1"/>
</dbReference>
<dbReference type="HAMAP" id="MF_00492">
    <property type="entry name" value="Transaldolase_1"/>
    <property type="match status" value="1"/>
</dbReference>
<comment type="caution">
    <text evidence="12">The sequence shown here is derived from an EMBL/GenBank/DDBJ whole genome shotgun (WGS) entry which is preliminary data.</text>
</comment>
<dbReference type="InterPro" id="IPR018225">
    <property type="entry name" value="Transaldolase_AS"/>
</dbReference>
<evidence type="ECO:0000256" key="4">
    <source>
        <dbReference type="ARBA" id="ARBA00013151"/>
    </source>
</evidence>
<evidence type="ECO:0000256" key="2">
    <source>
        <dbReference type="ARBA" id="ARBA00004857"/>
    </source>
</evidence>
<protein>
    <recommendedName>
        <fullName evidence="4 10">Transaldolase</fullName>
        <ecNumber evidence="4 10">2.2.1.2</ecNumber>
    </recommendedName>
</protein>
<dbReference type="NCBIfam" id="NF009001">
    <property type="entry name" value="PRK12346.1"/>
    <property type="match status" value="1"/>
</dbReference>
<keyword evidence="6 10" id="KW-0808">Transferase</keyword>
<evidence type="ECO:0000256" key="11">
    <source>
        <dbReference type="RuleBase" id="RU004155"/>
    </source>
</evidence>
<proteinExistence type="inferred from homology"/>
<dbReference type="InterPro" id="IPR001585">
    <property type="entry name" value="TAL/FSA"/>
</dbReference>
<dbReference type="FunFam" id="3.20.20.70:FF:000131">
    <property type="entry name" value="Transaldolase"/>
    <property type="match status" value="1"/>
</dbReference>
<dbReference type="GO" id="GO:0005829">
    <property type="term" value="C:cytosol"/>
    <property type="evidence" value="ECO:0007669"/>
    <property type="project" value="TreeGrafter"/>
</dbReference>
<evidence type="ECO:0000256" key="6">
    <source>
        <dbReference type="ARBA" id="ARBA00022679"/>
    </source>
</evidence>
<comment type="catalytic activity">
    <reaction evidence="9 10 11">
        <text>D-sedoheptulose 7-phosphate + D-glyceraldehyde 3-phosphate = D-erythrose 4-phosphate + beta-D-fructose 6-phosphate</text>
        <dbReference type="Rhea" id="RHEA:17053"/>
        <dbReference type="ChEBI" id="CHEBI:16897"/>
        <dbReference type="ChEBI" id="CHEBI:57483"/>
        <dbReference type="ChEBI" id="CHEBI:57634"/>
        <dbReference type="ChEBI" id="CHEBI:59776"/>
        <dbReference type="EC" id="2.2.1.2"/>
    </reaction>
</comment>
<evidence type="ECO:0000256" key="1">
    <source>
        <dbReference type="ARBA" id="ARBA00003518"/>
    </source>
</evidence>
<evidence type="ECO:0000256" key="8">
    <source>
        <dbReference type="ARBA" id="ARBA00023270"/>
    </source>
</evidence>
<dbReference type="PANTHER" id="PTHR10683">
    <property type="entry name" value="TRANSALDOLASE"/>
    <property type="match status" value="1"/>
</dbReference>
<keyword evidence="5 10" id="KW-0963">Cytoplasm</keyword>
<dbReference type="InterPro" id="IPR013785">
    <property type="entry name" value="Aldolase_TIM"/>
</dbReference>
<dbReference type="PROSITE" id="PS00958">
    <property type="entry name" value="TRANSALDOLASE_2"/>
    <property type="match status" value="1"/>
</dbReference>
<accession>A0A2P5SWI2</accession>
<keyword evidence="13" id="KW-1185">Reference proteome</keyword>
<reference evidence="12 13" key="1">
    <citation type="journal article" date="2018" name="Genome Biol. Evol.">
        <title>Cladogenesis and Genomic Streamlining in Extracellular Endosymbionts of Tropical Stink Bugs.</title>
        <authorList>
            <person name="Otero-Bravo A."/>
            <person name="Goffredi S."/>
            <person name="Sabree Z.L."/>
        </authorList>
    </citation>
    <scope>NUCLEOTIDE SEQUENCE [LARGE SCALE GENOMIC DNA]</scope>
    <source>
        <strain evidence="12 13">SoEL</strain>
    </source>
</reference>
<feature type="active site" description="Schiff-base intermediate with substrate" evidence="10">
    <location>
        <position position="131"/>
    </location>
</feature>
<sequence length="319" mass="36426">MNQLEAIRQFTKLVLDSSDIESIRSYRPEDATTNPSIILKSINTDNYKHLIDSAMNYAEKQGGSKEIKIINASDKITVDIGTEILKYIPGRVSTEIDARLSFDTIGCIKKAKKLIKLYKENGVDCSRVLIKLASTWEGICAAEILEKEGIKCNLTLIFSHTQACACAQANVFLISPFVGRIYDWYNNHNKNVFDNYSPDKDPGVMLVQNIYNYYKKYDIQTIIMGASFRRIEQITALAGCDYLTISPNLFKELQNSHEPLERKLKPLMNQNACKLNLLSDAEFRWKHNQNQMAVEKLSEGIRTFSDDQDKLEIIFKSRL</sequence>
<dbReference type="SUPFAM" id="SSF51569">
    <property type="entry name" value="Aldolase"/>
    <property type="match status" value="1"/>
</dbReference>
<dbReference type="EC" id="2.2.1.2" evidence="4 10"/>
<evidence type="ECO:0000256" key="7">
    <source>
        <dbReference type="ARBA" id="ARBA00023126"/>
    </source>
</evidence>
<gene>
    <name evidence="10 12" type="primary">tal</name>
    <name evidence="12" type="ORF">CRV10_00310</name>
</gene>
<evidence type="ECO:0000256" key="3">
    <source>
        <dbReference type="ARBA" id="ARBA00008012"/>
    </source>
</evidence>
<keyword evidence="8 10" id="KW-0704">Schiff base</keyword>
<evidence type="ECO:0000256" key="10">
    <source>
        <dbReference type="HAMAP-Rule" id="MF_00492"/>
    </source>
</evidence>
<dbReference type="PROSITE" id="PS01054">
    <property type="entry name" value="TRANSALDOLASE_1"/>
    <property type="match status" value="1"/>
</dbReference>
<dbReference type="Pfam" id="PF00923">
    <property type="entry name" value="TAL_FSA"/>
    <property type="match status" value="1"/>
</dbReference>
<evidence type="ECO:0000256" key="9">
    <source>
        <dbReference type="ARBA" id="ARBA00048810"/>
    </source>
</evidence>
<dbReference type="PANTHER" id="PTHR10683:SF16">
    <property type="entry name" value="TRANSALDOLASE A"/>
    <property type="match status" value="1"/>
</dbReference>
<dbReference type="OrthoDB" id="9809101at2"/>
<comment type="pathway">
    <text evidence="2 10 11">Carbohydrate degradation; pentose phosphate pathway; D-glyceraldehyde 3-phosphate and beta-D-fructose 6-phosphate from D-ribose 5-phosphate and D-xylulose 5-phosphate (non-oxidative stage): step 2/3.</text>
</comment>
<comment type="function">
    <text evidence="1 10 11">Transaldolase is important for the balance of metabolites in the pentose-phosphate pathway.</text>
</comment>
<dbReference type="EMBL" id="PDKU01000001">
    <property type="protein sequence ID" value="PPI86695.1"/>
    <property type="molecule type" value="Genomic_DNA"/>
</dbReference>
<comment type="subcellular location">
    <subcellularLocation>
        <location evidence="10">Cytoplasm</location>
    </subcellularLocation>
</comment>
<organism evidence="12 13">
    <name type="scientific">Candidatus Pantoea edessiphila</name>
    <dbReference type="NCBI Taxonomy" id="2044610"/>
    <lineage>
        <taxon>Bacteria</taxon>
        <taxon>Pseudomonadati</taxon>
        <taxon>Pseudomonadota</taxon>
        <taxon>Gammaproteobacteria</taxon>
        <taxon>Enterobacterales</taxon>
        <taxon>Erwiniaceae</taxon>
        <taxon>Pantoea</taxon>
    </lineage>
</organism>